<evidence type="ECO:0000313" key="6">
    <source>
        <dbReference type="EMBL" id="KAK7002293.1"/>
    </source>
</evidence>
<accession>A0AAW0A8S5</accession>
<dbReference type="Proteomes" id="UP001362999">
    <property type="component" value="Unassembled WGS sequence"/>
</dbReference>
<sequence>MHPALGIQNLERLSGSLHESQNSAVAAYHGSSSALREIMTLLLEDRLRADQALLLPIVYHNLRPPTHPQNSFERSDHPRAIAARITIGILGVMRKILPRPALLEIWPRYWSWFQLVHPIETDDPADQEPALLGLILIISEVCFDVDELRKLSYTPRLRVYIGRAWNILLPARINDPSYARVWRTLWLFVRGTCGSRETGPTFTLEQLQEYIDGAGGIPDFVSLILRHIALYSRGREQDADGLDTVFYFLTFIYSDANLLREELLSRRFVESAMKALAAFPNLTARFPKVFIPCCLRLILAILTSAPVHATVKRAVEAGIIPILVQYSMRSDAHAFADTMRQILAFLTTVCVYPSVLRPLLKSMGKLEHTFQSPQFQHSPIQPHWISLASILRRHFSVMEELEGAGAVKRRACDNFECGKSADEREFRRCAACKCMYYCCVGCQSHDWIKGGHREECGSLRDIRRDNYLSFLTSRQKLFILTLVSRQYPDPHAALRTDDKNKHDFFVHFNFHDAQSYLVDGRSNPRIFELTDSDNLEGYPGMQEMVKRASRSQGYMVPILVSINAGPPKFCSDHVILRRSRIDSVEVVHSFLF</sequence>
<gene>
    <name evidence="6" type="ORF">R3P38DRAFT_3283295</name>
</gene>
<dbReference type="InterPro" id="IPR002893">
    <property type="entry name" value="Znf_MYND"/>
</dbReference>
<dbReference type="PROSITE" id="PS50865">
    <property type="entry name" value="ZF_MYND_2"/>
    <property type="match status" value="1"/>
</dbReference>
<name>A0AAW0A8S5_9AGAR</name>
<proteinExistence type="predicted"/>
<feature type="domain" description="MYND-type" evidence="5">
    <location>
        <begin position="414"/>
        <end position="456"/>
    </location>
</feature>
<evidence type="ECO:0000259" key="5">
    <source>
        <dbReference type="PROSITE" id="PS50865"/>
    </source>
</evidence>
<evidence type="ECO:0000256" key="4">
    <source>
        <dbReference type="PROSITE-ProRule" id="PRU00134"/>
    </source>
</evidence>
<dbReference type="GO" id="GO:0008270">
    <property type="term" value="F:zinc ion binding"/>
    <property type="evidence" value="ECO:0007669"/>
    <property type="project" value="UniProtKB-KW"/>
</dbReference>
<keyword evidence="7" id="KW-1185">Reference proteome</keyword>
<organism evidence="6 7">
    <name type="scientific">Favolaschia claudopus</name>
    <dbReference type="NCBI Taxonomy" id="2862362"/>
    <lineage>
        <taxon>Eukaryota</taxon>
        <taxon>Fungi</taxon>
        <taxon>Dikarya</taxon>
        <taxon>Basidiomycota</taxon>
        <taxon>Agaricomycotina</taxon>
        <taxon>Agaricomycetes</taxon>
        <taxon>Agaricomycetidae</taxon>
        <taxon>Agaricales</taxon>
        <taxon>Marasmiineae</taxon>
        <taxon>Mycenaceae</taxon>
        <taxon>Favolaschia</taxon>
    </lineage>
</organism>
<reference evidence="6 7" key="1">
    <citation type="journal article" date="2024" name="J Genomics">
        <title>Draft genome sequencing and assembly of Favolaschia claudopus CIRM-BRFM 2984 isolated from oak limbs.</title>
        <authorList>
            <person name="Navarro D."/>
            <person name="Drula E."/>
            <person name="Chaduli D."/>
            <person name="Cazenave R."/>
            <person name="Ahrendt S."/>
            <person name="Wang J."/>
            <person name="Lipzen A."/>
            <person name="Daum C."/>
            <person name="Barry K."/>
            <person name="Grigoriev I.V."/>
            <person name="Favel A."/>
            <person name="Rosso M.N."/>
            <person name="Martin F."/>
        </authorList>
    </citation>
    <scope>NUCLEOTIDE SEQUENCE [LARGE SCALE GENOMIC DNA]</scope>
    <source>
        <strain evidence="6 7">CIRM-BRFM 2984</strain>
    </source>
</reference>
<comment type="caution">
    <text evidence="6">The sequence shown here is derived from an EMBL/GenBank/DDBJ whole genome shotgun (WGS) entry which is preliminary data.</text>
</comment>
<dbReference type="AlphaFoldDB" id="A0AAW0A8S5"/>
<evidence type="ECO:0000256" key="2">
    <source>
        <dbReference type="ARBA" id="ARBA00022771"/>
    </source>
</evidence>
<keyword evidence="1" id="KW-0479">Metal-binding</keyword>
<dbReference type="EMBL" id="JAWWNJ010000079">
    <property type="protein sequence ID" value="KAK7002293.1"/>
    <property type="molecule type" value="Genomic_DNA"/>
</dbReference>
<evidence type="ECO:0000256" key="3">
    <source>
        <dbReference type="ARBA" id="ARBA00022833"/>
    </source>
</evidence>
<protein>
    <recommendedName>
        <fullName evidence="5">MYND-type domain-containing protein</fullName>
    </recommendedName>
</protein>
<evidence type="ECO:0000313" key="7">
    <source>
        <dbReference type="Proteomes" id="UP001362999"/>
    </source>
</evidence>
<keyword evidence="2 4" id="KW-0863">Zinc-finger</keyword>
<dbReference type="Gene3D" id="6.10.140.2220">
    <property type="match status" value="1"/>
</dbReference>
<evidence type="ECO:0000256" key="1">
    <source>
        <dbReference type="ARBA" id="ARBA00022723"/>
    </source>
</evidence>
<keyword evidence="3" id="KW-0862">Zinc</keyword>
<dbReference type="SUPFAM" id="SSF144232">
    <property type="entry name" value="HIT/MYND zinc finger-like"/>
    <property type="match status" value="1"/>
</dbReference>